<dbReference type="PANTHER" id="PTHR24422">
    <property type="entry name" value="CHEMOTAXIS PROTEIN METHYLTRANSFERASE"/>
    <property type="match status" value="1"/>
</dbReference>
<dbReference type="GO" id="GO:0008983">
    <property type="term" value="F:protein-glutamate O-methyltransferase activity"/>
    <property type="evidence" value="ECO:0007669"/>
    <property type="project" value="UniProtKB-EC"/>
</dbReference>
<keyword evidence="4 7" id="KW-0808">Transferase</keyword>
<evidence type="ECO:0000256" key="5">
    <source>
        <dbReference type="ARBA" id="ARBA00022691"/>
    </source>
</evidence>
<dbReference type="PRINTS" id="PR00996">
    <property type="entry name" value="CHERMTFRASE"/>
</dbReference>
<accession>A0A1H3QWS5</accession>
<dbReference type="PANTHER" id="PTHR24422:SF19">
    <property type="entry name" value="CHEMOTAXIS PROTEIN METHYLTRANSFERASE"/>
    <property type="match status" value="1"/>
</dbReference>
<reference evidence="8" key="1">
    <citation type="submission" date="2016-10" db="EMBL/GenBank/DDBJ databases">
        <authorList>
            <person name="Varghese N."/>
            <person name="Submissions S."/>
        </authorList>
    </citation>
    <scope>NUCLEOTIDE SEQUENCE [LARGE SCALE GENOMIC DNA]</scope>
    <source>
        <strain evidence="8">DSM 100420</strain>
    </source>
</reference>
<keyword evidence="5" id="KW-0949">S-adenosyl-L-methionine</keyword>
<dbReference type="SMART" id="SM00138">
    <property type="entry name" value="MeTrc"/>
    <property type="match status" value="1"/>
</dbReference>
<feature type="domain" description="CheR-type methyltransferase" evidence="6">
    <location>
        <begin position="15"/>
        <end position="287"/>
    </location>
</feature>
<evidence type="ECO:0000313" key="8">
    <source>
        <dbReference type="Proteomes" id="UP000198914"/>
    </source>
</evidence>
<evidence type="ECO:0000256" key="3">
    <source>
        <dbReference type="ARBA" id="ARBA00022603"/>
    </source>
</evidence>
<dbReference type="Pfam" id="PF01739">
    <property type="entry name" value="CheR"/>
    <property type="match status" value="1"/>
</dbReference>
<dbReference type="CDD" id="cd02440">
    <property type="entry name" value="AdoMet_MTases"/>
    <property type="match status" value="1"/>
</dbReference>
<evidence type="ECO:0000256" key="2">
    <source>
        <dbReference type="ARBA" id="ARBA00012534"/>
    </source>
</evidence>
<gene>
    <name evidence="7" type="ORF">SAMN05444004_10748</name>
</gene>
<dbReference type="AlphaFoldDB" id="A0A1H3QWS5"/>
<keyword evidence="3 7" id="KW-0489">Methyltransferase</keyword>
<dbReference type="EC" id="2.1.1.80" evidence="2"/>
<dbReference type="InterPro" id="IPR050903">
    <property type="entry name" value="Bact_Chemotaxis_MeTrfase"/>
</dbReference>
<dbReference type="Proteomes" id="UP000198914">
    <property type="component" value="Unassembled WGS sequence"/>
</dbReference>
<evidence type="ECO:0000313" key="7">
    <source>
        <dbReference type="EMBL" id="SDZ17713.1"/>
    </source>
</evidence>
<dbReference type="Gene3D" id="3.40.50.150">
    <property type="entry name" value="Vaccinia Virus protein VP39"/>
    <property type="match status" value="1"/>
</dbReference>
<dbReference type="InterPro" id="IPR000780">
    <property type="entry name" value="CheR_MeTrfase"/>
</dbReference>
<dbReference type="EMBL" id="FNPX01000007">
    <property type="protein sequence ID" value="SDZ17713.1"/>
    <property type="molecule type" value="Genomic_DNA"/>
</dbReference>
<name>A0A1H3QWS5_9RHOB</name>
<dbReference type="GO" id="GO:0032259">
    <property type="term" value="P:methylation"/>
    <property type="evidence" value="ECO:0007669"/>
    <property type="project" value="UniProtKB-KW"/>
</dbReference>
<dbReference type="InterPro" id="IPR022642">
    <property type="entry name" value="CheR_C"/>
</dbReference>
<dbReference type="SUPFAM" id="SSF53335">
    <property type="entry name" value="S-adenosyl-L-methionine-dependent methyltransferases"/>
    <property type="match status" value="1"/>
</dbReference>
<dbReference type="STRING" id="1244108.SAMN05444004_10748"/>
<evidence type="ECO:0000259" key="6">
    <source>
        <dbReference type="PROSITE" id="PS50123"/>
    </source>
</evidence>
<dbReference type="InterPro" id="IPR036804">
    <property type="entry name" value="CheR_N_sf"/>
</dbReference>
<evidence type="ECO:0000256" key="4">
    <source>
        <dbReference type="ARBA" id="ARBA00022679"/>
    </source>
</evidence>
<proteinExistence type="predicted"/>
<organism evidence="7 8">
    <name type="scientific">Jannaschia faecimaris</name>
    <dbReference type="NCBI Taxonomy" id="1244108"/>
    <lineage>
        <taxon>Bacteria</taxon>
        <taxon>Pseudomonadati</taxon>
        <taxon>Pseudomonadota</taxon>
        <taxon>Alphaproteobacteria</taxon>
        <taxon>Rhodobacterales</taxon>
        <taxon>Roseobacteraceae</taxon>
        <taxon>Jannaschia</taxon>
    </lineage>
</organism>
<dbReference type="InterPro" id="IPR029063">
    <property type="entry name" value="SAM-dependent_MTases_sf"/>
</dbReference>
<protein>
    <recommendedName>
        <fullName evidence="2">protein-glutamate O-methyltransferase</fullName>
        <ecNumber evidence="2">2.1.1.80</ecNumber>
    </recommendedName>
</protein>
<dbReference type="Gene3D" id="1.10.155.10">
    <property type="entry name" value="Chemotaxis receptor methyltransferase CheR, N-terminal domain"/>
    <property type="match status" value="1"/>
</dbReference>
<comment type="catalytic activity">
    <reaction evidence="1">
        <text>L-glutamyl-[protein] + S-adenosyl-L-methionine = [protein]-L-glutamate 5-O-methyl ester + S-adenosyl-L-homocysteine</text>
        <dbReference type="Rhea" id="RHEA:24452"/>
        <dbReference type="Rhea" id="RHEA-COMP:10208"/>
        <dbReference type="Rhea" id="RHEA-COMP:10311"/>
        <dbReference type="ChEBI" id="CHEBI:29973"/>
        <dbReference type="ChEBI" id="CHEBI:57856"/>
        <dbReference type="ChEBI" id="CHEBI:59789"/>
        <dbReference type="ChEBI" id="CHEBI:82795"/>
        <dbReference type="EC" id="2.1.1.80"/>
    </reaction>
</comment>
<evidence type="ECO:0000256" key="1">
    <source>
        <dbReference type="ARBA" id="ARBA00001541"/>
    </source>
</evidence>
<keyword evidence="8" id="KW-1185">Reference proteome</keyword>
<dbReference type="PROSITE" id="PS50123">
    <property type="entry name" value="CHER"/>
    <property type="match status" value="1"/>
</dbReference>
<dbReference type="SUPFAM" id="SSF47757">
    <property type="entry name" value="Chemotaxis receptor methyltransferase CheR, N-terminal domain"/>
    <property type="match status" value="1"/>
</dbReference>
<sequence length="287" mass="32366">MRPGDVSTSDINYPTEREARVIVEVAHRAAGLHLDPRRIEFLHQRLARQVATMGQTKFSSYCRLLEMSGMGGAEIRSFVEALTTHTTSFFREQPHFDWLGRTGWADLIERGAGRDWPLVVWSAACSSGQELYSAMISLIEHSDEIGTPVRMEGLGTDISTRILQNARTAVYPRADVRGLDEARHRRFLMRAKDGSDRFRLTPELRNLCRWSYANLTNLVSDGPPQADVIMLRNVLIYFDPSTQVQVVDALVRRLLPGGILLTGHTESLRSRHSGLLAIGSSIYRKEF</sequence>